<dbReference type="eggNOG" id="ENOG502QU01">
    <property type="taxonomic scope" value="Eukaryota"/>
</dbReference>
<evidence type="ECO:0000313" key="4">
    <source>
        <dbReference type="EMBL" id="EFJ35555.1"/>
    </source>
</evidence>
<protein>
    <recommendedName>
        <fullName evidence="3">DUF632 domain-containing protein</fullName>
    </recommendedName>
</protein>
<dbReference type="Proteomes" id="UP000001514">
    <property type="component" value="Unassembled WGS sequence"/>
</dbReference>
<dbReference type="InParanoid" id="D8QY64"/>
<dbReference type="KEGG" id="smo:SELMODRAFT_165983"/>
<keyword evidence="1" id="KW-0175">Coiled coil</keyword>
<feature type="domain" description="DUF632" evidence="3">
    <location>
        <begin position="1"/>
        <end position="272"/>
    </location>
</feature>
<evidence type="ECO:0000259" key="3">
    <source>
        <dbReference type="Pfam" id="PF04782"/>
    </source>
</evidence>
<dbReference type="HOGENOM" id="CLU_010985_0_1_1"/>
<accession>D8QY64</accession>
<reference evidence="4 5" key="1">
    <citation type="journal article" date="2011" name="Science">
        <title>The Selaginella genome identifies genetic changes associated with the evolution of vascular plants.</title>
        <authorList>
            <person name="Banks J.A."/>
            <person name="Nishiyama T."/>
            <person name="Hasebe M."/>
            <person name="Bowman J.L."/>
            <person name="Gribskov M."/>
            <person name="dePamphilis C."/>
            <person name="Albert V.A."/>
            <person name="Aono N."/>
            <person name="Aoyama T."/>
            <person name="Ambrose B.A."/>
            <person name="Ashton N.W."/>
            <person name="Axtell M.J."/>
            <person name="Barker E."/>
            <person name="Barker M.S."/>
            <person name="Bennetzen J.L."/>
            <person name="Bonawitz N.D."/>
            <person name="Chapple C."/>
            <person name="Cheng C."/>
            <person name="Correa L.G."/>
            <person name="Dacre M."/>
            <person name="DeBarry J."/>
            <person name="Dreyer I."/>
            <person name="Elias M."/>
            <person name="Engstrom E.M."/>
            <person name="Estelle M."/>
            <person name="Feng L."/>
            <person name="Finet C."/>
            <person name="Floyd S.K."/>
            <person name="Frommer W.B."/>
            <person name="Fujita T."/>
            <person name="Gramzow L."/>
            <person name="Gutensohn M."/>
            <person name="Harholt J."/>
            <person name="Hattori M."/>
            <person name="Heyl A."/>
            <person name="Hirai T."/>
            <person name="Hiwatashi Y."/>
            <person name="Ishikawa M."/>
            <person name="Iwata M."/>
            <person name="Karol K.G."/>
            <person name="Koehler B."/>
            <person name="Kolukisaoglu U."/>
            <person name="Kubo M."/>
            <person name="Kurata T."/>
            <person name="Lalonde S."/>
            <person name="Li K."/>
            <person name="Li Y."/>
            <person name="Litt A."/>
            <person name="Lyons E."/>
            <person name="Manning G."/>
            <person name="Maruyama T."/>
            <person name="Michael T.P."/>
            <person name="Mikami K."/>
            <person name="Miyazaki S."/>
            <person name="Morinaga S."/>
            <person name="Murata T."/>
            <person name="Mueller-Roeber B."/>
            <person name="Nelson D.R."/>
            <person name="Obara M."/>
            <person name="Oguri Y."/>
            <person name="Olmstead R.G."/>
            <person name="Onodera N."/>
            <person name="Petersen B.L."/>
            <person name="Pils B."/>
            <person name="Prigge M."/>
            <person name="Rensing S.A."/>
            <person name="Riano-Pachon D.M."/>
            <person name="Roberts A.W."/>
            <person name="Sato Y."/>
            <person name="Scheller H.V."/>
            <person name="Schulz B."/>
            <person name="Schulz C."/>
            <person name="Shakirov E.V."/>
            <person name="Shibagaki N."/>
            <person name="Shinohara N."/>
            <person name="Shippen D.E."/>
            <person name="Soerensen I."/>
            <person name="Sotooka R."/>
            <person name="Sugimoto N."/>
            <person name="Sugita M."/>
            <person name="Sumikawa N."/>
            <person name="Tanurdzic M."/>
            <person name="Theissen G."/>
            <person name="Ulvskov P."/>
            <person name="Wakazuki S."/>
            <person name="Weng J.K."/>
            <person name="Willats W.W."/>
            <person name="Wipf D."/>
            <person name="Wolf P.G."/>
            <person name="Yang L."/>
            <person name="Zimmer A.D."/>
            <person name="Zhu Q."/>
            <person name="Mitros T."/>
            <person name="Hellsten U."/>
            <person name="Loque D."/>
            <person name="Otillar R."/>
            <person name="Salamov A."/>
            <person name="Schmutz J."/>
            <person name="Shapiro H."/>
            <person name="Lindquist E."/>
            <person name="Lucas S."/>
            <person name="Rokhsar D."/>
            <person name="Grigoriev I.V."/>
        </authorList>
    </citation>
    <scope>NUCLEOTIDE SEQUENCE [LARGE SCALE GENOMIC DNA]</scope>
</reference>
<dbReference type="EMBL" id="GL377568">
    <property type="protein sequence ID" value="EFJ35555.1"/>
    <property type="molecule type" value="Genomic_DNA"/>
</dbReference>
<feature type="compositionally biased region" description="Low complexity" evidence="2">
    <location>
        <begin position="310"/>
        <end position="320"/>
    </location>
</feature>
<dbReference type="AlphaFoldDB" id="D8QY64"/>
<dbReference type="OMA" id="RISCHLC"/>
<dbReference type="Pfam" id="PF04782">
    <property type="entry name" value="DUF632"/>
    <property type="match status" value="1"/>
</dbReference>
<keyword evidence="5" id="KW-1185">Reference proteome</keyword>
<dbReference type="InterPro" id="IPR006867">
    <property type="entry name" value="DUF632"/>
</dbReference>
<organism evidence="5">
    <name type="scientific">Selaginella moellendorffii</name>
    <name type="common">Spikemoss</name>
    <dbReference type="NCBI Taxonomy" id="88036"/>
    <lineage>
        <taxon>Eukaryota</taxon>
        <taxon>Viridiplantae</taxon>
        <taxon>Streptophyta</taxon>
        <taxon>Embryophyta</taxon>
        <taxon>Tracheophyta</taxon>
        <taxon>Lycopodiopsida</taxon>
        <taxon>Selaginellales</taxon>
        <taxon>Selaginellaceae</taxon>
        <taxon>Selaginella</taxon>
    </lineage>
</organism>
<dbReference type="Gramene" id="EFJ35555">
    <property type="protein sequence ID" value="EFJ35555"/>
    <property type="gene ID" value="SELMODRAFT_165983"/>
</dbReference>
<dbReference type="PANTHER" id="PTHR21450:SF23">
    <property type="entry name" value="PROTEIN ALTERED PHOSPHATE STARVATION RESPONSE 1"/>
    <property type="match status" value="1"/>
</dbReference>
<evidence type="ECO:0000256" key="2">
    <source>
        <dbReference type="SAM" id="MobiDB-lite"/>
    </source>
</evidence>
<feature type="coiled-coil region" evidence="1">
    <location>
        <begin position="62"/>
        <end position="89"/>
    </location>
</feature>
<dbReference type="OrthoDB" id="1893612at2759"/>
<proteinExistence type="predicted"/>
<name>D8QY64_SELML</name>
<dbReference type="PANTHER" id="PTHR21450">
    <property type="entry name" value="PROTEIN ALTERED PHOSPHATE STARVATION RESPONSE 1"/>
    <property type="match status" value="1"/>
</dbReference>
<feature type="region of interest" description="Disordered" evidence="2">
    <location>
        <begin position="306"/>
        <end position="330"/>
    </location>
</feature>
<sequence>MLEAGKVQLEKGFSDHSSRLLSALSLGHWSPRSLSSPSGFDIEAGGMSGSHAGTLDRLYAWEKKLYEEVKAWEAVNTELERKRRLLRNLDARGAKPDVIDKTRASMKALETEITVAVHAMEASSANIQKITDEEMLPQLLELLEGLAVMWKNMHECHQQQLRVVMHLKLPRESSLEAISVSHRNTTAQLELALTAWQTGLGSFIATQKDYVRSLSGWIKSSLPPDSHPKKSGKKAAVVPKIRHMSDKWAEALEKLPLQAVSSRMKQLSETLREIGTKQAEEIRLQRRTEALSKELSKKMISLKSLEKKQQQQQQQQMDGSVGKKKSSVDKLGERVEIEKQRFRGAIQDTRSFTLCGLQSSLPPLFQELQSFTEKCMEIHTALYEEVNSYTAGVTVDHSR</sequence>
<gene>
    <name evidence="4" type="ORF">SELMODRAFT_165983</name>
</gene>
<evidence type="ECO:0000313" key="5">
    <source>
        <dbReference type="Proteomes" id="UP000001514"/>
    </source>
</evidence>
<evidence type="ECO:0000256" key="1">
    <source>
        <dbReference type="SAM" id="Coils"/>
    </source>
</evidence>